<gene>
    <name evidence="2" type="ORF">C4N24_00535</name>
</gene>
<evidence type="ECO:0000313" key="3">
    <source>
        <dbReference type="Proteomes" id="UP000251281"/>
    </source>
</evidence>
<name>A0A329UIT3_9FIRM</name>
<dbReference type="RefSeq" id="WP_112089869.1">
    <property type="nucleotide sequence ID" value="NZ_PRLD01000001.1"/>
</dbReference>
<organism evidence="2 3">
    <name type="scientific">Faecalibacterium prausnitzii</name>
    <dbReference type="NCBI Taxonomy" id="853"/>
    <lineage>
        <taxon>Bacteria</taxon>
        <taxon>Bacillati</taxon>
        <taxon>Bacillota</taxon>
        <taxon>Clostridia</taxon>
        <taxon>Eubacteriales</taxon>
        <taxon>Oscillospiraceae</taxon>
        <taxon>Faecalibacterium</taxon>
    </lineage>
</organism>
<protein>
    <recommendedName>
        <fullName evidence="4">Stage III sporulation protein AB</fullName>
    </recommendedName>
</protein>
<reference evidence="2 3" key="1">
    <citation type="submission" date="2018-02" db="EMBL/GenBank/DDBJ databases">
        <title>Complete genome sequencing of Faecalibacterium prausnitzii strains isolated from the human gut.</title>
        <authorList>
            <person name="Fitzgerald B.C."/>
            <person name="Shkoporov A.N."/>
            <person name="Ross P.R."/>
            <person name="Hill C."/>
        </authorList>
    </citation>
    <scope>NUCLEOTIDE SEQUENCE [LARGE SCALE GENOMIC DNA]</scope>
    <source>
        <strain evidence="2 3">APC923/51-1</strain>
    </source>
</reference>
<dbReference type="EMBL" id="PRLD01000001">
    <property type="protein sequence ID" value="RAW60628.1"/>
    <property type="molecule type" value="Genomic_DNA"/>
</dbReference>
<evidence type="ECO:0008006" key="4">
    <source>
        <dbReference type="Google" id="ProtNLM"/>
    </source>
</evidence>
<feature type="chain" id="PRO_5038522480" description="Stage III sporulation protein AB" evidence="1">
    <location>
        <begin position="21"/>
        <end position="154"/>
    </location>
</feature>
<keyword evidence="1" id="KW-0732">Signal</keyword>
<proteinExistence type="predicted"/>
<dbReference type="AlphaFoldDB" id="A0A329UIT3"/>
<evidence type="ECO:0000256" key="1">
    <source>
        <dbReference type="SAM" id="SignalP"/>
    </source>
</evidence>
<evidence type="ECO:0000313" key="2">
    <source>
        <dbReference type="EMBL" id="RAW60628.1"/>
    </source>
</evidence>
<comment type="caution">
    <text evidence="2">The sequence shown here is derived from an EMBL/GenBank/DDBJ whole genome shotgun (WGS) entry which is preliminary data.</text>
</comment>
<feature type="signal peptide" evidence="1">
    <location>
        <begin position="1"/>
        <end position="20"/>
    </location>
</feature>
<sequence length="154" mass="17162">MSSLLRGFSLLLLPLCGWLAGDAVQAKTTLHLAALQRTIALLQRIRQEIQYRRADLQSLYRQLCREGVLAQTHDGTLQQLPAPGQLSATERACFTECFGGLGRAEAAQECERLDYYTARFEDYLQQARRAAQRQAGLPHRLGLAGGMMLALLFL</sequence>
<dbReference type="Proteomes" id="UP000251281">
    <property type="component" value="Unassembled WGS sequence"/>
</dbReference>
<accession>A0A329UIT3</accession>